<accession>A0AA40K526</accession>
<name>A0AA40K526_9PEZI</name>
<dbReference type="PANTHER" id="PTHR38115">
    <property type="entry name" value="LIPOCALIN-LIKE DOMAIN-CONTAINING PROTEIN"/>
    <property type="match status" value="1"/>
</dbReference>
<dbReference type="InterPro" id="IPR053037">
    <property type="entry name" value="Pericyclase_pydY-like"/>
</dbReference>
<dbReference type="EMBL" id="JAUKUD010000004">
    <property type="protein sequence ID" value="KAK0746221.1"/>
    <property type="molecule type" value="Genomic_DNA"/>
</dbReference>
<keyword evidence="2" id="KW-1185">Reference proteome</keyword>
<evidence type="ECO:0000313" key="2">
    <source>
        <dbReference type="Proteomes" id="UP001172155"/>
    </source>
</evidence>
<reference evidence="1" key="1">
    <citation type="submission" date="2023-06" db="EMBL/GenBank/DDBJ databases">
        <title>Genome-scale phylogeny and comparative genomics of the fungal order Sordariales.</title>
        <authorList>
            <consortium name="Lawrence Berkeley National Laboratory"/>
            <person name="Hensen N."/>
            <person name="Bonometti L."/>
            <person name="Westerberg I."/>
            <person name="Brannstrom I.O."/>
            <person name="Guillou S."/>
            <person name="Cros-Aarteil S."/>
            <person name="Calhoun S."/>
            <person name="Haridas S."/>
            <person name="Kuo A."/>
            <person name="Mondo S."/>
            <person name="Pangilinan J."/>
            <person name="Riley R."/>
            <person name="LaButti K."/>
            <person name="Andreopoulos B."/>
            <person name="Lipzen A."/>
            <person name="Chen C."/>
            <person name="Yanf M."/>
            <person name="Daum C."/>
            <person name="Ng V."/>
            <person name="Clum A."/>
            <person name="Steindorff A."/>
            <person name="Ohm R."/>
            <person name="Martin F."/>
            <person name="Silar P."/>
            <person name="Natvig D."/>
            <person name="Lalanne C."/>
            <person name="Gautier V."/>
            <person name="Ament-velasquez S.L."/>
            <person name="Kruys A."/>
            <person name="Hutchinson M.I."/>
            <person name="Powell A.J."/>
            <person name="Barry K."/>
            <person name="Miller A.N."/>
            <person name="Grigoriev I.V."/>
            <person name="Debuchy R."/>
            <person name="Gladieux P."/>
            <person name="Thoren M.H."/>
            <person name="Johannesson H."/>
        </authorList>
    </citation>
    <scope>NUCLEOTIDE SEQUENCE</scope>
    <source>
        <strain evidence="1">SMH3187-1</strain>
    </source>
</reference>
<proteinExistence type="predicted"/>
<evidence type="ECO:0008006" key="3">
    <source>
        <dbReference type="Google" id="ProtNLM"/>
    </source>
</evidence>
<dbReference type="Proteomes" id="UP001172155">
    <property type="component" value="Unassembled WGS sequence"/>
</dbReference>
<protein>
    <recommendedName>
        <fullName evidence="3">LCCL domain-containing protein</fullName>
    </recommendedName>
</protein>
<dbReference type="PANTHER" id="PTHR38115:SF1">
    <property type="entry name" value="LIPOCALIN-LIKE DOMAIN-CONTAINING PROTEIN"/>
    <property type="match status" value="1"/>
</dbReference>
<comment type="caution">
    <text evidence="1">The sequence shown here is derived from an EMBL/GenBank/DDBJ whole genome shotgun (WGS) entry which is preliminary data.</text>
</comment>
<organism evidence="1 2">
    <name type="scientific">Schizothecium vesticola</name>
    <dbReference type="NCBI Taxonomy" id="314040"/>
    <lineage>
        <taxon>Eukaryota</taxon>
        <taxon>Fungi</taxon>
        <taxon>Dikarya</taxon>
        <taxon>Ascomycota</taxon>
        <taxon>Pezizomycotina</taxon>
        <taxon>Sordariomycetes</taxon>
        <taxon>Sordariomycetidae</taxon>
        <taxon>Sordariales</taxon>
        <taxon>Schizotheciaceae</taxon>
        <taxon>Schizothecium</taxon>
    </lineage>
</organism>
<gene>
    <name evidence="1" type="ORF">B0T18DRAFT_438256</name>
</gene>
<dbReference type="AlphaFoldDB" id="A0AA40K526"/>
<evidence type="ECO:0000313" key="1">
    <source>
        <dbReference type="EMBL" id="KAK0746221.1"/>
    </source>
</evidence>
<sequence>MAAPLSKSIGDLGGKWVMNKSQSTSVEPALIIQGVGWATRKLVGLSTIYLDIVQYKAPPSPPADPSGPEVTHIEIEQTGTGGLKGSTERRCLDFVFREHSDWLFGTVRGQSKWVQPGDISDAFLQGGGQWLEGEDEKGGPAGETHLLSHVESVDNGWTADQIWGFQTVEGVRKHVRHIVVAKGEERAELRLVYDNLE</sequence>